<dbReference type="Proteomes" id="UP000283426">
    <property type="component" value="Unassembled WGS sequence"/>
</dbReference>
<evidence type="ECO:0000313" key="2">
    <source>
        <dbReference type="Proteomes" id="UP000283426"/>
    </source>
</evidence>
<evidence type="ECO:0000313" key="1">
    <source>
        <dbReference type="EMBL" id="RGV27495.1"/>
    </source>
</evidence>
<dbReference type="EMBL" id="QRYW01000013">
    <property type="protein sequence ID" value="RGV27495.1"/>
    <property type="molecule type" value="Genomic_DNA"/>
</dbReference>
<dbReference type="Pfam" id="PF16407">
    <property type="entry name" value="PKD_2"/>
    <property type="match status" value="1"/>
</dbReference>
<accession>A0A412WJU2</accession>
<organism evidence="1 2">
    <name type="scientific">Odoribacter splanchnicus</name>
    <dbReference type="NCBI Taxonomy" id="28118"/>
    <lineage>
        <taxon>Bacteria</taxon>
        <taxon>Pseudomonadati</taxon>
        <taxon>Bacteroidota</taxon>
        <taxon>Bacteroidia</taxon>
        <taxon>Bacteroidales</taxon>
        <taxon>Odoribacteraceae</taxon>
        <taxon>Odoribacter</taxon>
    </lineage>
</organism>
<dbReference type="AlphaFoldDB" id="A0A412WJU2"/>
<comment type="caution">
    <text evidence="1">The sequence shown here is derived from an EMBL/GenBank/DDBJ whole genome shotgun (WGS) entry which is preliminary data.</text>
</comment>
<dbReference type="InterPro" id="IPR032183">
    <property type="entry name" value="PKD-like"/>
</dbReference>
<dbReference type="PROSITE" id="PS51257">
    <property type="entry name" value="PROKAR_LIPOPROTEIN"/>
    <property type="match status" value="1"/>
</dbReference>
<protein>
    <submittedName>
        <fullName evidence="1">Uncharacterized protein</fullName>
    </submittedName>
</protein>
<sequence>MAKNCNVFKYIPIIMGLLLGACYDDLGNYNYKEINELTVVLPEVVEVVVANKDSVKVVLQPEVKQSAREDNSNLAYLWRKKEVSGSSVWKVCGREKDYTVRINSRTTENMSFRFAVTDTVLGITTYKEVTLKIENPLENAWFVLQNQVGKSVLGAVDGSGIGAIVYKDIYQHLLGVGKEIPGEPRALEVNPALSPGKLETKTVIYVLTNEGGRMMDSRTLETIYDYKEMLLGLEGSAKPEFVKADQGELIIDNGKMWYATWSEYSIFYPIKLATDLGTDYYLTNALLTVDHQVIAYDRMQNRFLWYDRWENPPTLYGETVRNGELQYYNVNGSSNRARLKRIAEVPEYPNVFNPDETGLQDVLFMGVHSFGGLGASMKGMAVGRKQGSAQWHIYEFNNDGLSNGDRARCSGYYTFMPSAGDEDSWQFATSCYFNNIFFYASGNKVYRVDLNSFVPLETKIYEYPDPSSRITKMKFRHERIAEMSLDWGSMSLTMEDQPYWLGLAIEHADKTASLVEMRLKPSGEVLKEDGNQKVYEYKGFEGIVDIGYSFHPTN</sequence>
<reference evidence="1 2" key="1">
    <citation type="submission" date="2018-08" db="EMBL/GenBank/DDBJ databases">
        <title>A genome reference for cultivated species of the human gut microbiota.</title>
        <authorList>
            <person name="Zou Y."/>
            <person name="Xue W."/>
            <person name="Luo G."/>
        </authorList>
    </citation>
    <scope>NUCLEOTIDE SEQUENCE [LARGE SCALE GENOMIC DNA]</scope>
    <source>
        <strain evidence="1 2">AF14-6AC</strain>
    </source>
</reference>
<gene>
    <name evidence="1" type="ORF">DWW24_07325</name>
</gene>
<name>A0A412WJU2_9BACT</name>
<proteinExistence type="predicted"/>